<evidence type="ECO:0000256" key="1">
    <source>
        <dbReference type="ARBA" id="ARBA00004496"/>
    </source>
</evidence>
<gene>
    <name evidence="6" type="ORF">AFUS01_LOCUS38794</name>
</gene>
<dbReference type="EMBL" id="CAJVCH010549303">
    <property type="protein sequence ID" value="CAG7828899.1"/>
    <property type="molecule type" value="Genomic_DNA"/>
</dbReference>
<feature type="region of interest" description="Disordered" evidence="5">
    <location>
        <begin position="508"/>
        <end position="561"/>
    </location>
</feature>
<feature type="compositionally biased region" description="Basic and acidic residues" evidence="5">
    <location>
        <begin position="86"/>
        <end position="103"/>
    </location>
</feature>
<evidence type="ECO:0000256" key="4">
    <source>
        <dbReference type="ARBA" id="ARBA00022860"/>
    </source>
</evidence>
<dbReference type="Pfam" id="PF00612">
    <property type="entry name" value="IQ"/>
    <property type="match status" value="4"/>
</dbReference>
<feature type="compositionally biased region" description="Basic and acidic residues" evidence="5">
    <location>
        <begin position="186"/>
        <end position="200"/>
    </location>
</feature>
<dbReference type="AlphaFoldDB" id="A0A8J2PPS5"/>
<dbReference type="OrthoDB" id="252964at2759"/>
<keyword evidence="4" id="KW-0112">Calmodulin-binding</keyword>
<proteinExistence type="predicted"/>
<comment type="subcellular location">
    <subcellularLocation>
        <location evidence="1">Cytoplasm</location>
    </subcellularLocation>
</comment>
<dbReference type="CDD" id="cd23767">
    <property type="entry name" value="IQCD"/>
    <property type="match status" value="4"/>
</dbReference>
<dbReference type="GO" id="GO:0051295">
    <property type="term" value="P:establishment of meiotic spindle localization"/>
    <property type="evidence" value="ECO:0007669"/>
    <property type="project" value="TreeGrafter"/>
</dbReference>
<feature type="region of interest" description="Disordered" evidence="5">
    <location>
        <begin position="468"/>
        <end position="493"/>
    </location>
</feature>
<dbReference type="GO" id="GO:0005516">
    <property type="term" value="F:calmodulin binding"/>
    <property type="evidence" value="ECO:0007669"/>
    <property type="project" value="UniProtKB-KW"/>
</dbReference>
<dbReference type="InterPro" id="IPR000048">
    <property type="entry name" value="IQ_motif_EF-hand-BS"/>
</dbReference>
<sequence length="561" mass="63685">MERLVWRQVAIPKGLSSILELICKETIRNDPPCIYSFIAELLEKEYEEQIGISEDLGNFILIMGCFLSLFRTGVARFWRPRSQPRKPNEVESEETHLLGKNDNQENVSPVTPVSSLEYSEERSVVNSPSEIPANEVSITPTKSAEAEQVKSPENVEEQQNKPSTPISPPVTTITEQDSSQQEENEIEKLLERSLDTKEIQDLLESGDFQNVSVAEENEESEGDDEEEEEEEEEEYEDEPPLVVIDTKKVVEIEEEDDFEEEEEEDEEEEEQEEREEQEEESDEEEKIRRNLEALMTEDVEASKSDSELNDAAIKIQAGFRGYQTRKNLRKSVKEESDDETPQVTQIGSAPTPSSPIRSAFADESLEEDDMVPIPTPRRRPGSERIRNSAKYRSGIIMNNTSADVDEMLGYDQDYLNKAATRIQANVRGWMTRKDLEKRHAVTNDKKRAATKIQATVRGFLARRRLAKAKMANRRRSSSGIQLKQRRKSSLKLDQAATRIQAAFRGYNVRKGKKSIKRSEKEKSTPASPSTTTMTPPPLETAPTPTDISTPSIPTSLPQDDE</sequence>
<dbReference type="PROSITE" id="PS50096">
    <property type="entry name" value="IQ"/>
    <property type="match status" value="4"/>
</dbReference>
<feature type="compositionally biased region" description="Low complexity" evidence="5">
    <location>
        <begin position="540"/>
        <end position="561"/>
    </location>
</feature>
<reference evidence="6" key="1">
    <citation type="submission" date="2021-06" db="EMBL/GenBank/DDBJ databases">
        <authorList>
            <person name="Hodson N. C."/>
            <person name="Mongue J. A."/>
            <person name="Jaron S. K."/>
        </authorList>
    </citation>
    <scope>NUCLEOTIDE SEQUENCE</scope>
</reference>
<evidence type="ECO:0000256" key="2">
    <source>
        <dbReference type="ARBA" id="ARBA00022490"/>
    </source>
</evidence>
<evidence type="ECO:0000313" key="6">
    <source>
        <dbReference type="EMBL" id="CAG7828899.1"/>
    </source>
</evidence>
<feature type="compositionally biased region" description="Polar residues" evidence="5">
    <location>
        <begin position="104"/>
        <end position="117"/>
    </location>
</feature>
<keyword evidence="7" id="KW-1185">Reference proteome</keyword>
<dbReference type="SMART" id="SM00015">
    <property type="entry name" value="IQ"/>
    <property type="match status" value="4"/>
</dbReference>
<dbReference type="InterPro" id="IPR051185">
    <property type="entry name" value="ASPM"/>
</dbReference>
<organism evidence="6 7">
    <name type="scientific">Allacma fusca</name>
    <dbReference type="NCBI Taxonomy" id="39272"/>
    <lineage>
        <taxon>Eukaryota</taxon>
        <taxon>Metazoa</taxon>
        <taxon>Ecdysozoa</taxon>
        <taxon>Arthropoda</taxon>
        <taxon>Hexapoda</taxon>
        <taxon>Collembola</taxon>
        <taxon>Symphypleona</taxon>
        <taxon>Sminthuridae</taxon>
        <taxon>Allacma</taxon>
    </lineage>
</organism>
<dbReference type="GO" id="GO:0005737">
    <property type="term" value="C:cytoplasm"/>
    <property type="evidence" value="ECO:0007669"/>
    <property type="project" value="UniProtKB-SubCell"/>
</dbReference>
<feature type="compositionally biased region" description="Low complexity" evidence="5">
    <location>
        <begin position="524"/>
        <end position="533"/>
    </location>
</feature>
<dbReference type="GO" id="GO:0000278">
    <property type="term" value="P:mitotic cell cycle"/>
    <property type="evidence" value="ECO:0007669"/>
    <property type="project" value="TreeGrafter"/>
</dbReference>
<keyword evidence="3" id="KW-0677">Repeat</keyword>
<keyword evidence="2" id="KW-0963">Cytoplasm</keyword>
<accession>A0A8J2PPS5</accession>
<dbReference type="Proteomes" id="UP000708208">
    <property type="component" value="Unassembled WGS sequence"/>
</dbReference>
<dbReference type="GO" id="GO:0007051">
    <property type="term" value="P:spindle organization"/>
    <property type="evidence" value="ECO:0007669"/>
    <property type="project" value="TreeGrafter"/>
</dbReference>
<feature type="compositionally biased region" description="Acidic residues" evidence="5">
    <location>
        <begin position="215"/>
        <end position="239"/>
    </location>
</feature>
<feature type="compositionally biased region" description="Polar residues" evidence="5">
    <location>
        <begin position="341"/>
        <end position="356"/>
    </location>
</feature>
<dbReference type="PANTHER" id="PTHR22706">
    <property type="entry name" value="ASSEMBLY FACTOR FOR SPINDLE MICROTUBULES"/>
    <property type="match status" value="1"/>
</dbReference>
<feature type="region of interest" description="Disordered" evidence="5">
    <location>
        <begin position="82"/>
        <end position="386"/>
    </location>
</feature>
<name>A0A8J2PPS5_9HEXA</name>
<dbReference type="PANTHER" id="PTHR22706:SF1">
    <property type="entry name" value="ASSEMBLY FACTOR FOR SPINDLE MICROTUBULES"/>
    <property type="match status" value="1"/>
</dbReference>
<evidence type="ECO:0000256" key="3">
    <source>
        <dbReference type="ARBA" id="ARBA00022737"/>
    </source>
</evidence>
<evidence type="ECO:0000313" key="7">
    <source>
        <dbReference type="Proteomes" id="UP000708208"/>
    </source>
</evidence>
<protein>
    <submittedName>
        <fullName evidence="6">Uncharacterized protein</fullName>
    </submittedName>
</protein>
<evidence type="ECO:0000256" key="5">
    <source>
        <dbReference type="SAM" id="MobiDB-lite"/>
    </source>
</evidence>
<dbReference type="GO" id="GO:0000922">
    <property type="term" value="C:spindle pole"/>
    <property type="evidence" value="ECO:0007669"/>
    <property type="project" value="TreeGrafter"/>
</dbReference>
<comment type="caution">
    <text evidence="6">The sequence shown here is derived from an EMBL/GenBank/DDBJ whole genome shotgun (WGS) entry which is preliminary data.</text>
</comment>
<feature type="compositionally biased region" description="Acidic residues" evidence="5">
    <location>
        <begin position="252"/>
        <end position="284"/>
    </location>
</feature>